<organism evidence="1 2">
    <name type="scientific">Williamsoniiplasma somnilux</name>
    <dbReference type="NCBI Taxonomy" id="215578"/>
    <lineage>
        <taxon>Bacteria</taxon>
        <taxon>Bacillati</taxon>
        <taxon>Mycoplasmatota</taxon>
        <taxon>Mollicutes</taxon>
        <taxon>Entomoplasmatales</taxon>
        <taxon>Williamsoniiplasma</taxon>
    </lineage>
</organism>
<dbReference type="KEGG" id="esx:ESOMN_v1c04340"/>
<dbReference type="EMBL" id="CP024965">
    <property type="protein sequence ID" value="ATZ18816.1"/>
    <property type="molecule type" value="Genomic_DNA"/>
</dbReference>
<keyword evidence="2" id="KW-1185">Reference proteome</keyword>
<dbReference type="AlphaFoldDB" id="A0A2K8NZ29"/>
<name>A0A2K8NZ29_9MOLU</name>
<sequence length="251" mass="29289">MYYEKIKKEIEILIDENKNYEALELISEELKMPYIPQEFENFLKLNKKKITKELELNNKVESKLDVEDIKNILLNPVDVWMQIFVIKSLENMNARNLIPEISNFLSNENVFPENKTFMLLMLSEQNIDFQFNVEKFGKNFKINPIDIKINNFEKIIESIKTITENTIGNDNPSLANVCLEYLTTYVLAIFPKFINDSQINSLIAAGITKANIAYGNNAKLENLQQVIKFDLDLAINFFNELDFLKFGETYD</sequence>
<dbReference type="Proteomes" id="UP000232230">
    <property type="component" value="Chromosome"/>
</dbReference>
<evidence type="ECO:0000313" key="2">
    <source>
        <dbReference type="Proteomes" id="UP000232230"/>
    </source>
</evidence>
<dbReference type="RefSeq" id="WP_024863337.1">
    <property type="nucleotide sequence ID" value="NZ_CP024965.1"/>
</dbReference>
<protein>
    <submittedName>
        <fullName evidence="1">Uncharacterized protein</fullName>
    </submittedName>
</protein>
<accession>A0A2K8NZ29</accession>
<dbReference type="SUPFAM" id="SSF116965">
    <property type="entry name" value="Hypothetical protein MPN330"/>
    <property type="match status" value="1"/>
</dbReference>
<evidence type="ECO:0000313" key="1">
    <source>
        <dbReference type="EMBL" id="ATZ18816.1"/>
    </source>
</evidence>
<dbReference type="Pfam" id="PF11428">
    <property type="entry name" value="DUF3196"/>
    <property type="match status" value="1"/>
</dbReference>
<dbReference type="InterPro" id="IPR024503">
    <property type="entry name" value="DUF3196"/>
</dbReference>
<gene>
    <name evidence="1" type="ORF">ESOMN_v1c04340</name>
</gene>
<proteinExistence type="predicted"/>
<reference evidence="1 2" key="1">
    <citation type="submission" date="2017-11" db="EMBL/GenBank/DDBJ databases">
        <title>Genome sequence of Entomoplasma somnilux PYAN-1 (ATCC 49194).</title>
        <authorList>
            <person name="Lo W.-S."/>
            <person name="Gasparich G.E."/>
            <person name="Kuo C.-H."/>
        </authorList>
    </citation>
    <scope>NUCLEOTIDE SEQUENCE [LARGE SCALE GENOMIC DNA]</scope>
    <source>
        <strain evidence="1 2">PYAN-1</strain>
    </source>
</reference>